<keyword evidence="5" id="KW-0175">Coiled coil</keyword>
<keyword evidence="8" id="KW-1185">Reference proteome</keyword>
<comment type="caution">
    <text evidence="7">The sequence shown here is derived from an EMBL/GenBank/DDBJ whole genome shotgun (WGS) entry which is preliminary data.</text>
</comment>
<feature type="non-terminal residue" evidence="7">
    <location>
        <position position="1"/>
    </location>
</feature>
<keyword evidence="3" id="KW-0964">Secreted</keyword>
<dbReference type="AlphaFoldDB" id="A0AA36D410"/>
<comment type="subcellular location">
    <subcellularLocation>
        <location evidence="1">Secreted</location>
    </subcellularLocation>
</comment>
<sequence>MSSPLDKLPQEVKTLIPKENTDFCSSLTEDEAKHLKCLLDQHKSFDNVDAMMEECHGKCDTLHQKFGSMLARNKVRLAGLSDSAAAFSKEAMHYVCEVKGNLLHGKDVDAAKAKQIRDKFAALSPEDRAAVRKNNPDIQF</sequence>
<accession>A0AA36D410</accession>
<dbReference type="GO" id="GO:0005576">
    <property type="term" value="C:extracellular region"/>
    <property type="evidence" value="ECO:0007669"/>
    <property type="project" value="UniProtKB-SubCell"/>
</dbReference>
<dbReference type="Gene3D" id="1.20.120.1100">
    <property type="match status" value="1"/>
</dbReference>
<evidence type="ECO:0000313" key="8">
    <source>
        <dbReference type="Proteomes" id="UP001177023"/>
    </source>
</evidence>
<keyword evidence="6" id="KW-0446">Lipid-binding</keyword>
<organism evidence="7 8">
    <name type="scientific">Mesorhabditis spiculigera</name>
    <dbReference type="NCBI Taxonomy" id="96644"/>
    <lineage>
        <taxon>Eukaryota</taxon>
        <taxon>Metazoa</taxon>
        <taxon>Ecdysozoa</taxon>
        <taxon>Nematoda</taxon>
        <taxon>Chromadorea</taxon>
        <taxon>Rhabditida</taxon>
        <taxon>Rhabditina</taxon>
        <taxon>Rhabditomorpha</taxon>
        <taxon>Rhabditoidea</taxon>
        <taxon>Rhabditidae</taxon>
        <taxon>Mesorhabditinae</taxon>
        <taxon>Mesorhabditis</taxon>
    </lineage>
</organism>
<evidence type="ECO:0000313" key="7">
    <source>
        <dbReference type="EMBL" id="CAJ0580316.1"/>
    </source>
</evidence>
<keyword evidence="4" id="KW-0732">Signal</keyword>
<protein>
    <submittedName>
        <fullName evidence="7">Uncharacterized protein</fullName>
    </submittedName>
</protein>
<evidence type="ECO:0000256" key="5">
    <source>
        <dbReference type="ARBA" id="ARBA00023054"/>
    </source>
</evidence>
<name>A0AA36D410_9BILA</name>
<evidence type="ECO:0000256" key="3">
    <source>
        <dbReference type="ARBA" id="ARBA00022525"/>
    </source>
</evidence>
<dbReference type="Proteomes" id="UP001177023">
    <property type="component" value="Unassembled WGS sequence"/>
</dbReference>
<evidence type="ECO:0000256" key="6">
    <source>
        <dbReference type="ARBA" id="ARBA00023121"/>
    </source>
</evidence>
<evidence type="ECO:0000256" key="2">
    <source>
        <dbReference type="ARBA" id="ARBA00006648"/>
    </source>
</evidence>
<dbReference type="Pfam" id="PF05823">
    <property type="entry name" value="Gp-FAR-1"/>
    <property type="match status" value="1"/>
</dbReference>
<gene>
    <name evidence="7" type="ORF">MSPICULIGERA_LOCUS18514</name>
</gene>
<dbReference type="InterPro" id="IPR008632">
    <property type="entry name" value="Gp-FAR-1"/>
</dbReference>
<reference evidence="7" key="1">
    <citation type="submission" date="2023-06" db="EMBL/GenBank/DDBJ databases">
        <authorList>
            <person name="Delattre M."/>
        </authorList>
    </citation>
    <scope>NUCLEOTIDE SEQUENCE</scope>
    <source>
        <strain evidence="7">AF72</strain>
    </source>
</reference>
<proteinExistence type="inferred from homology"/>
<comment type="similarity">
    <text evidence="2">Belongs to the fatty-acid and retinol-binding protein (FARBP) family.</text>
</comment>
<dbReference type="EMBL" id="CATQJA010002659">
    <property type="protein sequence ID" value="CAJ0580316.1"/>
    <property type="molecule type" value="Genomic_DNA"/>
</dbReference>
<dbReference type="GO" id="GO:0008289">
    <property type="term" value="F:lipid binding"/>
    <property type="evidence" value="ECO:0007669"/>
    <property type="project" value="UniProtKB-KW"/>
</dbReference>
<evidence type="ECO:0000256" key="4">
    <source>
        <dbReference type="ARBA" id="ARBA00022729"/>
    </source>
</evidence>
<evidence type="ECO:0000256" key="1">
    <source>
        <dbReference type="ARBA" id="ARBA00004613"/>
    </source>
</evidence>